<dbReference type="SUPFAM" id="SSF69189">
    <property type="entry name" value="Penicillin-binding protein associated domain"/>
    <property type="match status" value="1"/>
</dbReference>
<dbReference type="InterPro" id="IPR037167">
    <property type="entry name" value="Peptidase_S11_C_sf"/>
</dbReference>
<evidence type="ECO:0000256" key="15">
    <source>
        <dbReference type="RuleBase" id="RU004016"/>
    </source>
</evidence>
<name>A0AAE3D8F9_9FIRM</name>
<keyword evidence="8" id="KW-0378">Hydrolase</keyword>
<keyword evidence="10" id="KW-0573">Peptidoglycan synthesis</keyword>
<dbReference type="GO" id="GO:0071555">
    <property type="term" value="P:cell wall organization"/>
    <property type="evidence" value="ECO:0007669"/>
    <property type="project" value="UniProtKB-KW"/>
</dbReference>
<evidence type="ECO:0000256" key="4">
    <source>
        <dbReference type="ARBA" id="ARBA00012448"/>
    </source>
</evidence>
<dbReference type="InterPro" id="IPR012338">
    <property type="entry name" value="Beta-lactam/transpept-like"/>
</dbReference>
<dbReference type="SMART" id="SM00936">
    <property type="entry name" value="PBP5_C"/>
    <property type="match status" value="1"/>
</dbReference>
<gene>
    <name evidence="17" type="ORF">LKD75_06575</name>
</gene>
<dbReference type="InterPro" id="IPR001967">
    <property type="entry name" value="Peptidase_S11_N"/>
</dbReference>
<feature type="domain" description="Peptidase S11 D-Ala-D-Ala carboxypeptidase A C-terminal" evidence="16">
    <location>
        <begin position="283"/>
        <end position="376"/>
    </location>
</feature>
<dbReference type="InterPro" id="IPR015956">
    <property type="entry name" value="Peniciliin-bd_prot_C_sf"/>
</dbReference>
<dbReference type="EMBL" id="JAJEPV010000012">
    <property type="protein sequence ID" value="MCC2119264.1"/>
    <property type="molecule type" value="Genomic_DNA"/>
</dbReference>
<feature type="binding site" evidence="14">
    <location>
        <position position="236"/>
    </location>
    <ligand>
        <name>substrate</name>
    </ligand>
</feature>
<keyword evidence="11" id="KW-0961">Cell wall biogenesis/degradation</keyword>
<dbReference type="PANTHER" id="PTHR21581">
    <property type="entry name" value="D-ALANYL-D-ALANINE CARBOXYPEPTIDASE"/>
    <property type="match status" value="1"/>
</dbReference>
<evidence type="ECO:0000256" key="10">
    <source>
        <dbReference type="ARBA" id="ARBA00022984"/>
    </source>
</evidence>
<evidence type="ECO:0000256" key="7">
    <source>
        <dbReference type="ARBA" id="ARBA00022729"/>
    </source>
</evidence>
<feature type="active site" description="Acyl-ester intermediate" evidence="13">
    <location>
        <position position="65"/>
    </location>
</feature>
<evidence type="ECO:0000256" key="3">
    <source>
        <dbReference type="ARBA" id="ARBA00007164"/>
    </source>
</evidence>
<comment type="caution">
    <text evidence="17">The sequence shown here is derived from an EMBL/GenBank/DDBJ whole genome shotgun (WGS) entry which is preliminary data.</text>
</comment>
<keyword evidence="5 17" id="KW-0121">Carboxypeptidase</keyword>
<keyword evidence="7" id="KW-0732">Signal</keyword>
<feature type="active site" description="Proton acceptor" evidence="13">
    <location>
        <position position="68"/>
    </location>
</feature>
<dbReference type="RefSeq" id="WP_227733070.1">
    <property type="nucleotide sequence ID" value="NZ_JAJEPV010000012.1"/>
</dbReference>
<dbReference type="Proteomes" id="UP001197795">
    <property type="component" value="Unassembled WGS sequence"/>
</dbReference>
<dbReference type="GO" id="GO:0009252">
    <property type="term" value="P:peptidoglycan biosynthetic process"/>
    <property type="evidence" value="ECO:0007669"/>
    <property type="project" value="UniProtKB-KW"/>
</dbReference>
<dbReference type="GO" id="GO:0009002">
    <property type="term" value="F:serine-type D-Ala-D-Ala carboxypeptidase activity"/>
    <property type="evidence" value="ECO:0007669"/>
    <property type="project" value="UniProtKB-EC"/>
</dbReference>
<organism evidence="17 18">
    <name type="scientific">Waltera acetigignens</name>
    <dbReference type="NCBI Taxonomy" id="2981769"/>
    <lineage>
        <taxon>Bacteria</taxon>
        <taxon>Bacillati</taxon>
        <taxon>Bacillota</taxon>
        <taxon>Clostridia</taxon>
        <taxon>Lachnospirales</taxon>
        <taxon>Lachnospiraceae</taxon>
        <taxon>Waltera</taxon>
    </lineage>
</organism>
<dbReference type="GO" id="GO:0008360">
    <property type="term" value="P:regulation of cell shape"/>
    <property type="evidence" value="ECO:0007669"/>
    <property type="project" value="UniProtKB-KW"/>
</dbReference>
<evidence type="ECO:0000256" key="5">
    <source>
        <dbReference type="ARBA" id="ARBA00022645"/>
    </source>
</evidence>
<feature type="active site" evidence="13">
    <location>
        <position position="125"/>
    </location>
</feature>
<keyword evidence="18" id="KW-1185">Reference proteome</keyword>
<evidence type="ECO:0000313" key="18">
    <source>
        <dbReference type="Proteomes" id="UP001197795"/>
    </source>
</evidence>
<comment type="similarity">
    <text evidence="3 15">Belongs to the peptidase S11 family.</text>
</comment>
<evidence type="ECO:0000256" key="13">
    <source>
        <dbReference type="PIRSR" id="PIRSR618044-1"/>
    </source>
</evidence>
<evidence type="ECO:0000256" key="12">
    <source>
        <dbReference type="ARBA" id="ARBA00034000"/>
    </source>
</evidence>
<evidence type="ECO:0000256" key="8">
    <source>
        <dbReference type="ARBA" id="ARBA00022801"/>
    </source>
</evidence>
<evidence type="ECO:0000256" key="2">
    <source>
        <dbReference type="ARBA" id="ARBA00004752"/>
    </source>
</evidence>
<dbReference type="AlphaFoldDB" id="A0AAE3D8F9"/>
<dbReference type="GO" id="GO:0006508">
    <property type="term" value="P:proteolysis"/>
    <property type="evidence" value="ECO:0007669"/>
    <property type="project" value="UniProtKB-KW"/>
</dbReference>
<dbReference type="InterPro" id="IPR018044">
    <property type="entry name" value="Peptidase_S11"/>
</dbReference>
<keyword evidence="9" id="KW-0133">Cell shape</keyword>
<comment type="catalytic activity">
    <reaction evidence="12">
        <text>Preferential cleavage: (Ac)2-L-Lys-D-Ala-|-D-Ala. Also transpeptidation of peptidyl-alanyl moieties that are N-acyl substituents of D-alanine.</text>
        <dbReference type="EC" id="3.4.16.4"/>
    </reaction>
</comment>
<proteinExistence type="inferred from homology"/>
<evidence type="ECO:0000256" key="6">
    <source>
        <dbReference type="ARBA" id="ARBA00022670"/>
    </source>
</evidence>
<accession>A0AAE3D8F9</accession>
<protein>
    <recommendedName>
        <fullName evidence="4">serine-type D-Ala-D-Ala carboxypeptidase</fullName>
        <ecNumber evidence="4">3.4.16.4</ecNumber>
    </recommendedName>
</protein>
<comment type="pathway">
    <text evidence="2">Cell wall biogenesis; peptidoglycan biosynthesis.</text>
</comment>
<dbReference type="Gene3D" id="3.40.710.10">
    <property type="entry name" value="DD-peptidase/beta-lactamase superfamily"/>
    <property type="match status" value="1"/>
</dbReference>
<dbReference type="Pfam" id="PF00768">
    <property type="entry name" value="Peptidase_S11"/>
    <property type="match status" value="1"/>
</dbReference>
<evidence type="ECO:0000256" key="11">
    <source>
        <dbReference type="ARBA" id="ARBA00023316"/>
    </source>
</evidence>
<reference evidence="17 18" key="1">
    <citation type="submission" date="2021-10" db="EMBL/GenBank/DDBJ databases">
        <title>Anaerobic single-cell dispensing facilitates the cultivation of human gut bacteria.</title>
        <authorList>
            <person name="Afrizal A."/>
        </authorList>
    </citation>
    <scope>NUCLEOTIDE SEQUENCE [LARGE SCALE GENOMIC DNA]</scope>
    <source>
        <strain evidence="17 18">CLA-AA-H273</strain>
    </source>
</reference>
<evidence type="ECO:0000259" key="16">
    <source>
        <dbReference type="SMART" id="SM00936"/>
    </source>
</evidence>
<evidence type="ECO:0000313" key="17">
    <source>
        <dbReference type="EMBL" id="MCC2119264.1"/>
    </source>
</evidence>
<dbReference type="PANTHER" id="PTHR21581:SF6">
    <property type="entry name" value="TRAFFICKING PROTEIN PARTICLE COMPLEX SUBUNIT 12"/>
    <property type="match status" value="1"/>
</dbReference>
<evidence type="ECO:0000256" key="9">
    <source>
        <dbReference type="ARBA" id="ARBA00022960"/>
    </source>
</evidence>
<comment type="function">
    <text evidence="1">Removes C-terminal D-alanyl residues from sugar-peptide cell wall precursors.</text>
</comment>
<sequence length="392" mass="43254">MQKNRKRIFTWILLFTVSIQVFWWDGISVSAEPAAIEAPSAVLLESSTGKVIFEQNARERRSPASITKIMTLLLTFEALDQGKIKLEDPVTVSAYASSMGGSQVFLAENEVQTLETMIKCIAVASGNDASVAVAEYIAGSEEAFVDQMNQKAAELGMVDTHFEDCCGLTDSDGHYTTAMDVAIMSRELTVKYPQVFEYTGIWMEDITHETRQGSSTFTLNSTNKLLKQYQWATGLKTGSTSKAKFCLSATATKDGIDLIAVVMGAPDYKARFKDAQTLLSYGFNVSDLYLDENTDALEDLRIEGGVEDTVPVRYQSEFRYLDTEGNSLDGVKKTIELPEEAQAPVAKGAEAGRAVYLLNGVEIGSVPILYENDVAKAVYKDYLFKIMEFYLL</sequence>
<dbReference type="InterPro" id="IPR012907">
    <property type="entry name" value="Peptidase_S11_C"/>
</dbReference>
<dbReference type="Gene3D" id="2.60.410.10">
    <property type="entry name" value="D-Ala-D-Ala carboxypeptidase, C-terminal domain"/>
    <property type="match status" value="1"/>
</dbReference>
<keyword evidence="6" id="KW-0645">Protease</keyword>
<dbReference type="PRINTS" id="PR00725">
    <property type="entry name" value="DADACBPTASE1"/>
</dbReference>
<dbReference type="Pfam" id="PF07943">
    <property type="entry name" value="PBP5_C"/>
    <property type="match status" value="1"/>
</dbReference>
<evidence type="ECO:0000256" key="1">
    <source>
        <dbReference type="ARBA" id="ARBA00003217"/>
    </source>
</evidence>
<dbReference type="SUPFAM" id="SSF56601">
    <property type="entry name" value="beta-lactamase/transpeptidase-like"/>
    <property type="match status" value="1"/>
</dbReference>
<evidence type="ECO:0000256" key="14">
    <source>
        <dbReference type="PIRSR" id="PIRSR618044-2"/>
    </source>
</evidence>
<dbReference type="EC" id="3.4.16.4" evidence="4"/>